<dbReference type="PANTHER" id="PTHR46663">
    <property type="entry name" value="DIGUANYLATE CYCLASE DGCT-RELATED"/>
    <property type="match status" value="1"/>
</dbReference>
<evidence type="ECO:0000259" key="2">
    <source>
        <dbReference type="PROSITE" id="PS50887"/>
    </source>
</evidence>
<feature type="region of interest" description="Disordered" evidence="1">
    <location>
        <begin position="189"/>
        <end position="215"/>
    </location>
</feature>
<name>A0ABV4CMP0_9PSEU</name>
<reference evidence="3 4" key="1">
    <citation type="submission" date="2024-08" db="EMBL/GenBank/DDBJ databases">
        <title>Genome mining of Saccharopolyspora cebuensis PGLac3 from Nigerian medicinal plant.</title>
        <authorList>
            <person name="Ezeobiora C.E."/>
            <person name="Igbokwe N.H."/>
            <person name="Amin D.H."/>
            <person name="Mendie U.E."/>
        </authorList>
    </citation>
    <scope>NUCLEOTIDE SEQUENCE [LARGE SCALE GENOMIC DNA]</scope>
    <source>
        <strain evidence="3 4">PGLac3</strain>
    </source>
</reference>
<dbReference type="PROSITE" id="PS50887">
    <property type="entry name" value="GGDEF"/>
    <property type="match status" value="1"/>
</dbReference>
<dbReference type="InterPro" id="IPR000160">
    <property type="entry name" value="GGDEF_dom"/>
</dbReference>
<evidence type="ECO:0000313" key="4">
    <source>
        <dbReference type="Proteomes" id="UP001564626"/>
    </source>
</evidence>
<dbReference type="NCBIfam" id="TIGR00254">
    <property type="entry name" value="GGDEF"/>
    <property type="match status" value="1"/>
</dbReference>
<dbReference type="GO" id="GO:0052621">
    <property type="term" value="F:diguanylate cyclase activity"/>
    <property type="evidence" value="ECO:0007669"/>
    <property type="project" value="UniProtKB-EC"/>
</dbReference>
<proteinExistence type="predicted"/>
<dbReference type="InterPro" id="IPR043128">
    <property type="entry name" value="Rev_trsase/Diguanyl_cyclase"/>
</dbReference>
<dbReference type="Pfam" id="PF00990">
    <property type="entry name" value="GGDEF"/>
    <property type="match status" value="1"/>
</dbReference>
<protein>
    <submittedName>
        <fullName evidence="3">GGDEF domain-containing protein</fullName>
        <ecNumber evidence="3">2.7.7.65</ecNumber>
    </submittedName>
</protein>
<gene>
    <name evidence="3" type="ORF">AB8O55_23325</name>
</gene>
<comment type="caution">
    <text evidence="3">The sequence shown here is derived from an EMBL/GenBank/DDBJ whole genome shotgun (WGS) entry which is preliminary data.</text>
</comment>
<dbReference type="InterPro" id="IPR029787">
    <property type="entry name" value="Nucleotide_cyclase"/>
</dbReference>
<dbReference type="SUPFAM" id="SSF55073">
    <property type="entry name" value="Nucleotide cyclase"/>
    <property type="match status" value="1"/>
</dbReference>
<evidence type="ECO:0000256" key="1">
    <source>
        <dbReference type="SAM" id="MobiDB-lite"/>
    </source>
</evidence>
<dbReference type="PANTHER" id="PTHR46663:SF2">
    <property type="entry name" value="GGDEF DOMAIN-CONTAINING PROTEIN"/>
    <property type="match status" value="1"/>
</dbReference>
<dbReference type="RefSeq" id="WP_369775412.1">
    <property type="nucleotide sequence ID" value="NZ_JBGEHV010000054.1"/>
</dbReference>
<evidence type="ECO:0000313" key="3">
    <source>
        <dbReference type="EMBL" id="MEY8042351.1"/>
    </source>
</evidence>
<dbReference type="CDD" id="cd01949">
    <property type="entry name" value="GGDEF"/>
    <property type="match status" value="1"/>
</dbReference>
<accession>A0ABV4CMP0</accession>
<feature type="domain" description="GGDEF" evidence="2">
    <location>
        <begin position="65"/>
        <end position="194"/>
    </location>
</feature>
<keyword evidence="3" id="KW-0548">Nucleotidyltransferase</keyword>
<dbReference type="Gene3D" id="3.30.70.270">
    <property type="match status" value="1"/>
</dbReference>
<dbReference type="SMART" id="SM00267">
    <property type="entry name" value="GGDEF"/>
    <property type="match status" value="1"/>
</dbReference>
<dbReference type="EC" id="2.7.7.65" evidence="3"/>
<sequence length="215" mass="22812">MRVPERAARPSLTMAAAAAFAGWAITAARLHTRTRQLHHAHRDPVSGLLTRAAWEPAAQAALRHRGGTLGLVDLDGFKAINDTFGHDAGDHVLHAVATRLTTTLGAEAVVGRLGGDEFAFVSARTDLTPAELDRLLAALTAPIRVVGAGDLPIGASVGLSTSDRTTTLSDALSDADRAMYEAKALRSGWRRHTPGPAAIPEPRARHRTHQEVSPR</sequence>
<keyword evidence="4" id="KW-1185">Reference proteome</keyword>
<keyword evidence="3" id="KW-0808">Transferase</keyword>
<dbReference type="Proteomes" id="UP001564626">
    <property type="component" value="Unassembled WGS sequence"/>
</dbReference>
<dbReference type="InterPro" id="IPR052163">
    <property type="entry name" value="DGC-Regulatory_Protein"/>
</dbReference>
<organism evidence="3 4">
    <name type="scientific">Saccharopolyspora cebuensis</name>
    <dbReference type="NCBI Taxonomy" id="418759"/>
    <lineage>
        <taxon>Bacteria</taxon>
        <taxon>Bacillati</taxon>
        <taxon>Actinomycetota</taxon>
        <taxon>Actinomycetes</taxon>
        <taxon>Pseudonocardiales</taxon>
        <taxon>Pseudonocardiaceae</taxon>
        <taxon>Saccharopolyspora</taxon>
    </lineage>
</organism>
<dbReference type="EMBL" id="JBGEHV010000054">
    <property type="protein sequence ID" value="MEY8042351.1"/>
    <property type="molecule type" value="Genomic_DNA"/>
</dbReference>